<dbReference type="EMBL" id="HBIW01009358">
    <property type="protein sequence ID" value="CAE0692550.1"/>
    <property type="molecule type" value="Transcribed_RNA"/>
</dbReference>
<dbReference type="AlphaFoldDB" id="A0A7S3ZSR9"/>
<evidence type="ECO:0000313" key="2">
    <source>
        <dbReference type="EMBL" id="CAE0692550.1"/>
    </source>
</evidence>
<gene>
    <name evidence="2" type="ORF">PCAL00307_LOCUS7986</name>
</gene>
<organism evidence="2">
    <name type="scientific">Pelagomonas calceolata</name>
    <dbReference type="NCBI Taxonomy" id="35677"/>
    <lineage>
        <taxon>Eukaryota</taxon>
        <taxon>Sar</taxon>
        <taxon>Stramenopiles</taxon>
        <taxon>Ochrophyta</taxon>
        <taxon>Pelagophyceae</taxon>
        <taxon>Pelagomonadales</taxon>
        <taxon>Pelagomonadaceae</taxon>
        <taxon>Pelagomonas</taxon>
    </lineage>
</organism>
<feature type="region of interest" description="Disordered" evidence="1">
    <location>
        <begin position="99"/>
        <end position="120"/>
    </location>
</feature>
<sequence length="354" mass="40330">MPILRDDSGCTPAEASSRTPAVSPGRPRLARTPESASKCHCPLDRTMAAQMTAKELAKMVQLCGRAEAGGVIDDEDVKELIKAMDDAALPTLVREENWRKAHERRKKRNNKPDTPEDSERYIPFYEKEARLDNAVRMLQDKLTANTPKGEALKLFRRAAHGNDSIPVAELIPSLRETLRISEADLSSTDLENMIKATTDRFADDQGNLDLEWMSNEAERLMKTWEVERQTEKRLTRETPMQRSRRIKREQTQMSAAELKERRDLERAAQKKIDRRKRVVERLDDKSGIDAETGEPVQIEEEVHERTDQIRWKTGHLAPRAYAEGPPIRPPGSPPEAAKRKAAKMRASGQHWGTW</sequence>
<protein>
    <submittedName>
        <fullName evidence="2">Uncharacterized protein</fullName>
    </submittedName>
</protein>
<feature type="region of interest" description="Disordered" evidence="1">
    <location>
        <begin position="232"/>
        <end position="251"/>
    </location>
</feature>
<evidence type="ECO:0000256" key="1">
    <source>
        <dbReference type="SAM" id="MobiDB-lite"/>
    </source>
</evidence>
<feature type="compositionally biased region" description="Basic and acidic residues" evidence="1">
    <location>
        <begin position="110"/>
        <end position="120"/>
    </location>
</feature>
<feature type="region of interest" description="Disordered" evidence="1">
    <location>
        <begin position="1"/>
        <end position="39"/>
    </location>
</feature>
<name>A0A7S3ZSR9_9STRA</name>
<feature type="region of interest" description="Disordered" evidence="1">
    <location>
        <begin position="318"/>
        <end position="354"/>
    </location>
</feature>
<accession>A0A7S3ZSR9</accession>
<reference evidence="2" key="1">
    <citation type="submission" date="2021-01" db="EMBL/GenBank/DDBJ databases">
        <authorList>
            <person name="Corre E."/>
            <person name="Pelletier E."/>
            <person name="Niang G."/>
            <person name="Scheremetjew M."/>
            <person name="Finn R."/>
            <person name="Kale V."/>
            <person name="Holt S."/>
            <person name="Cochrane G."/>
            <person name="Meng A."/>
            <person name="Brown T."/>
            <person name="Cohen L."/>
        </authorList>
    </citation>
    <scope>NUCLEOTIDE SEQUENCE</scope>
    <source>
        <strain evidence="2">CCMP1756</strain>
    </source>
</reference>
<proteinExistence type="predicted"/>